<dbReference type="GO" id="GO:0005743">
    <property type="term" value="C:mitochondrial inner membrane"/>
    <property type="evidence" value="ECO:0007669"/>
    <property type="project" value="EnsemblFungi"/>
</dbReference>
<feature type="binding site" evidence="6">
    <location>
        <position position="157"/>
    </location>
    <ligand>
        <name>FAD</name>
        <dbReference type="ChEBI" id="CHEBI:57692"/>
    </ligand>
</feature>
<feature type="binding site" evidence="6">
    <location>
        <position position="118"/>
    </location>
    <ligand>
        <name>FAD</name>
        <dbReference type="ChEBI" id="CHEBI:57692"/>
    </ligand>
</feature>
<dbReference type="InterPro" id="IPR001834">
    <property type="entry name" value="CBR-like"/>
</dbReference>
<keyword evidence="4 6" id="KW-0274">FAD</keyword>
<dbReference type="eggNOG" id="KOG0534">
    <property type="taxonomic scope" value="Eukaryota"/>
</dbReference>
<dbReference type="Proteomes" id="UP000005627">
    <property type="component" value="Chromosome 1"/>
</dbReference>
<dbReference type="OrthoDB" id="432685at2759"/>
<name>G8ZMI6_TORDE</name>
<gene>
    <name evidence="8" type="primary">TDEL0A04980</name>
    <name evidence="8" type="ORF">TDEL_0A04980</name>
</gene>
<feature type="binding site" evidence="6">
    <location>
        <position position="116"/>
    </location>
    <ligand>
        <name>FAD</name>
        <dbReference type="ChEBI" id="CHEBI:57692"/>
    </ligand>
</feature>
<keyword evidence="3 6" id="KW-0285">Flavoprotein</keyword>
<dbReference type="EMBL" id="HE616742">
    <property type="protein sequence ID" value="CCE89830.1"/>
    <property type="molecule type" value="Genomic_DNA"/>
</dbReference>
<organism evidence="8 9">
    <name type="scientific">Torulaspora delbrueckii</name>
    <name type="common">Yeast</name>
    <name type="synonym">Candida colliculosa</name>
    <dbReference type="NCBI Taxonomy" id="4950"/>
    <lineage>
        <taxon>Eukaryota</taxon>
        <taxon>Fungi</taxon>
        <taxon>Dikarya</taxon>
        <taxon>Ascomycota</taxon>
        <taxon>Saccharomycotina</taxon>
        <taxon>Saccharomycetes</taxon>
        <taxon>Saccharomycetales</taxon>
        <taxon>Saccharomycetaceae</taxon>
        <taxon>Torulaspora</taxon>
    </lineage>
</organism>
<dbReference type="HOGENOM" id="CLU_003827_6_2_1"/>
<evidence type="ECO:0000256" key="5">
    <source>
        <dbReference type="ARBA" id="ARBA00023002"/>
    </source>
</evidence>
<dbReference type="FunCoup" id="G8ZMI6">
    <property type="interactions" value="47"/>
</dbReference>
<keyword evidence="9" id="KW-1185">Reference proteome</keyword>
<dbReference type="SUPFAM" id="SSF63380">
    <property type="entry name" value="Riboflavin synthase domain-like"/>
    <property type="match status" value="1"/>
</dbReference>
<evidence type="ECO:0000259" key="7">
    <source>
        <dbReference type="PROSITE" id="PS51384"/>
    </source>
</evidence>
<sequence length="360" mass="41411">MLLRHLIRTYSTSRLRNASVPSKDGMKRWAIACAGGTIGCFFYYNSYYLPGQLRQNELSPDHFTRYRISYKQDVDQAHFLLELTPVAEQKINLWSKMGCEKLWSVEIKQPDVMVVRNYTPLPLQVNPETEQLEVFEDDKFAGGKLFFYIKQYEQGEVARWLHSLPENHIVELRGPYVDYEFPHYEGEVRRDRRFLQSGSKDPDAQEKFKYQQFDIAMFTAGTGIVTALQLLLTENPFRGSMDLFYSCKSFDELGPLGSIVDLLEKNDRVRVHLTESSKQPCTEKRLHEISKCILKPSIYPGLVPYNGKSDHELKPVLSLVCGPEGYIAAISGPKYDLTQGPIGGLLENKQWNNDNVYKLT</sequence>
<dbReference type="Gene3D" id="2.40.30.10">
    <property type="entry name" value="Translation factors"/>
    <property type="match status" value="1"/>
</dbReference>
<dbReference type="InParanoid" id="G8ZMI6"/>
<comment type="similarity">
    <text evidence="2">Belongs to the flavoprotein pyridine nucleotide cytochrome reductase family.</text>
</comment>
<protein>
    <recommendedName>
        <fullName evidence="7">FAD-binding FR-type domain-containing protein</fullName>
    </recommendedName>
</protein>
<proteinExistence type="inferred from homology"/>
<dbReference type="CDD" id="cd06183">
    <property type="entry name" value="cyt_b5_reduct_like"/>
    <property type="match status" value="1"/>
</dbReference>
<evidence type="ECO:0000256" key="3">
    <source>
        <dbReference type="ARBA" id="ARBA00022630"/>
    </source>
</evidence>
<evidence type="ECO:0000313" key="9">
    <source>
        <dbReference type="Proteomes" id="UP000005627"/>
    </source>
</evidence>
<dbReference type="PROSITE" id="PS51384">
    <property type="entry name" value="FAD_FR"/>
    <property type="match status" value="1"/>
</dbReference>
<dbReference type="PANTHER" id="PTHR19370">
    <property type="entry name" value="NADH-CYTOCHROME B5 REDUCTASE"/>
    <property type="match status" value="1"/>
</dbReference>
<keyword evidence="5" id="KW-0560">Oxidoreductase</keyword>
<dbReference type="GO" id="GO:0007006">
    <property type="term" value="P:mitochondrial membrane organization"/>
    <property type="evidence" value="ECO:0007669"/>
    <property type="project" value="EnsemblFungi"/>
</dbReference>
<evidence type="ECO:0000256" key="6">
    <source>
        <dbReference type="PIRSR" id="PIRSR601834-1"/>
    </source>
</evidence>
<accession>G8ZMI6</accession>
<dbReference type="GeneID" id="11503141"/>
<dbReference type="SUPFAM" id="SSF52343">
    <property type="entry name" value="Ferredoxin reductase-like, C-terminal NADP-linked domain"/>
    <property type="match status" value="1"/>
</dbReference>
<feature type="domain" description="FAD-binding FR-type" evidence="7">
    <location>
        <begin position="46"/>
        <end position="182"/>
    </location>
</feature>
<feature type="binding site" evidence="6">
    <location>
        <position position="150"/>
    </location>
    <ligand>
        <name>FAD</name>
        <dbReference type="ChEBI" id="CHEBI:57692"/>
    </ligand>
</feature>
<dbReference type="RefSeq" id="XP_003679041.1">
    <property type="nucleotide sequence ID" value="XM_003678993.1"/>
</dbReference>
<evidence type="ECO:0000256" key="2">
    <source>
        <dbReference type="ARBA" id="ARBA00006105"/>
    </source>
</evidence>
<dbReference type="PANTHER" id="PTHR19370:SF189">
    <property type="entry name" value="CYTOCHROME C MITOCHONDRIAL IMPORT FACTOR CYC2"/>
    <property type="match status" value="1"/>
</dbReference>
<dbReference type="KEGG" id="tdl:TDEL_0A04980"/>
<evidence type="ECO:0000313" key="8">
    <source>
        <dbReference type="EMBL" id="CCE89830.1"/>
    </source>
</evidence>
<dbReference type="STRING" id="1076872.G8ZMI6"/>
<dbReference type="Gene3D" id="3.40.50.80">
    <property type="entry name" value="Nucleotide-binding domain of ferredoxin-NADP reductase (FNR) module"/>
    <property type="match status" value="1"/>
</dbReference>
<evidence type="ECO:0000256" key="1">
    <source>
        <dbReference type="ARBA" id="ARBA00001974"/>
    </source>
</evidence>
<reference evidence="8 9" key="1">
    <citation type="journal article" date="2011" name="Proc. Natl. Acad. Sci. U.S.A.">
        <title>Evolutionary erosion of yeast sex chromosomes by mating-type switching accidents.</title>
        <authorList>
            <person name="Gordon J.L."/>
            <person name="Armisen D."/>
            <person name="Proux-Wera E."/>
            <person name="Oheigeartaigh S.S."/>
            <person name="Byrne K.P."/>
            <person name="Wolfe K.H."/>
        </authorList>
    </citation>
    <scope>NUCLEOTIDE SEQUENCE [LARGE SCALE GENOMIC DNA]</scope>
    <source>
        <strain evidence="9">ATCC 10662 / CBS 1146 / NBRC 0425 / NCYC 2629 / NRRL Y-866</strain>
    </source>
</reference>
<dbReference type="InterPro" id="IPR017927">
    <property type="entry name" value="FAD-bd_FR_type"/>
</dbReference>
<dbReference type="InterPro" id="IPR017938">
    <property type="entry name" value="Riboflavin_synthase-like_b-brl"/>
</dbReference>
<dbReference type="AlphaFoldDB" id="G8ZMI6"/>
<dbReference type="InterPro" id="IPR039261">
    <property type="entry name" value="FNR_nucleotide-bd"/>
</dbReference>
<dbReference type="GO" id="GO:0016491">
    <property type="term" value="F:oxidoreductase activity"/>
    <property type="evidence" value="ECO:0007669"/>
    <property type="project" value="UniProtKB-KW"/>
</dbReference>
<comment type="cofactor">
    <cofactor evidence="1 6">
        <name>FAD</name>
        <dbReference type="ChEBI" id="CHEBI:57692"/>
    </cofactor>
</comment>
<evidence type="ECO:0000256" key="4">
    <source>
        <dbReference type="ARBA" id="ARBA00022827"/>
    </source>
</evidence>